<reference evidence="2 3" key="1">
    <citation type="submission" date="2017-06" db="EMBL/GenBank/DDBJ databases">
        <authorList>
            <person name="Kim H.J."/>
            <person name="Triplett B.A."/>
        </authorList>
    </citation>
    <scope>NUCLEOTIDE SEQUENCE [LARGE SCALE GENOMIC DNA]</scope>
    <source>
        <strain evidence="2 3">CGMCC 4.5593</strain>
    </source>
</reference>
<name>A0A239P2C7_9ACTN</name>
<evidence type="ECO:0000313" key="2">
    <source>
        <dbReference type="EMBL" id="SNT61226.1"/>
    </source>
</evidence>
<gene>
    <name evidence="2" type="ORF">SAMN05421812_11331</name>
</gene>
<keyword evidence="1" id="KW-1133">Transmembrane helix</keyword>
<dbReference type="Proteomes" id="UP000198362">
    <property type="component" value="Unassembled WGS sequence"/>
</dbReference>
<dbReference type="EMBL" id="FZPH01000013">
    <property type="protein sequence ID" value="SNT61226.1"/>
    <property type="molecule type" value="Genomic_DNA"/>
</dbReference>
<evidence type="ECO:0000256" key="1">
    <source>
        <dbReference type="SAM" id="Phobius"/>
    </source>
</evidence>
<keyword evidence="3" id="KW-1185">Reference proteome</keyword>
<protein>
    <submittedName>
        <fullName evidence="2">Uncharacterized protein</fullName>
    </submittedName>
</protein>
<proteinExistence type="predicted"/>
<dbReference type="AlphaFoldDB" id="A0A239P2C7"/>
<organism evidence="2 3">
    <name type="scientific">Asanoa hainanensis</name>
    <dbReference type="NCBI Taxonomy" id="560556"/>
    <lineage>
        <taxon>Bacteria</taxon>
        <taxon>Bacillati</taxon>
        <taxon>Actinomycetota</taxon>
        <taxon>Actinomycetes</taxon>
        <taxon>Micromonosporales</taxon>
        <taxon>Micromonosporaceae</taxon>
        <taxon>Asanoa</taxon>
    </lineage>
</organism>
<accession>A0A239P2C7</accession>
<feature type="transmembrane region" description="Helical" evidence="1">
    <location>
        <begin position="54"/>
        <end position="77"/>
    </location>
</feature>
<keyword evidence="1" id="KW-0812">Transmembrane</keyword>
<evidence type="ECO:0000313" key="3">
    <source>
        <dbReference type="Proteomes" id="UP000198362"/>
    </source>
</evidence>
<sequence length="87" mass="9011">MRPGATTLDPMKKVLAVIGIVLGVYFVGRAAVEPFVIDFSDPSSYQNDWGGPSLAGVLAVHCGPGVLALLVFAALAVRRARKSAVTG</sequence>
<keyword evidence="1" id="KW-0472">Membrane</keyword>